<protein>
    <submittedName>
        <fullName evidence="2">Pilus assembly protein</fullName>
    </submittedName>
</protein>
<evidence type="ECO:0000256" key="1">
    <source>
        <dbReference type="SAM" id="Phobius"/>
    </source>
</evidence>
<gene>
    <name evidence="2" type="ORF">D7X96_21850</name>
</gene>
<dbReference type="RefSeq" id="WP_121770615.1">
    <property type="nucleotide sequence ID" value="NZ_RAWM01000062.1"/>
</dbReference>
<dbReference type="OrthoDB" id="5493674at2"/>
<dbReference type="Proteomes" id="UP000282656">
    <property type="component" value="Unassembled WGS sequence"/>
</dbReference>
<feature type="transmembrane region" description="Helical" evidence="1">
    <location>
        <begin position="109"/>
        <end position="128"/>
    </location>
</feature>
<feature type="transmembrane region" description="Helical" evidence="1">
    <location>
        <begin position="16"/>
        <end position="37"/>
    </location>
</feature>
<name>A0A3A8QC77_9BACT</name>
<keyword evidence="1" id="KW-0812">Transmembrane</keyword>
<comment type="caution">
    <text evidence="2">The sequence shown here is derived from an EMBL/GenBank/DDBJ whole genome shotgun (WGS) entry which is preliminary data.</text>
</comment>
<accession>A0A3A8QC77</accession>
<feature type="transmembrane region" description="Helical" evidence="1">
    <location>
        <begin position="77"/>
        <end position="97"/>
    </location>
</feature>
<evidence type="ECO:0000313" key="2">
    <source>
        <dbReference type="EMBL" id="RKH66293.1"/>
    </source>
</evidence>
<reference evidence="3" key="1">
    <citation type="submission" date="2018-09" db="EMBL/GenBank/DDBJ databases">
        <authorList>
            <person name="Livingstone P.G."/>
            <person name="Whitworth D.E."/>
        </authorList>
    </citation>
    <scope>NUCLEOTIDE SEQUENCE [LARGE SCALE GENOMIC DNA]</scope>
    <source>
        <strain evidence="3">AB047A</strain>
    </source>
</reference>
<evidence type="ECO:0000313" key="3">
    <source>
        <dbReference type="Proteomes" id="UP000282656"/>
    </source>
</evidence>
<dbReference type="EMBL" id="RAWM01000062">
    <property type="protein sequence ID" value="RKH66293.1"/>
    <property type="molecule type" value="Genomic_DNA"/>
</dbReference>
<keyword evidence="1" id="KW-0472">Membrane</keyword>
<sequence length="561" mass="63094">MFGMVRRLRRDERGQALVLGAVCMLVVAVAVMSSVSIGHGVYEKMKLQDAADAQAYSLAVKEARAYNFLAYTNRAMVVHYSAMLTVMSYVSHAVYLDRTIGAAAKYLKVLPGIGPVFAAISAMIKAWVKTVEELVPTLVRVLTELNVSLWISQEAMLSATLYDLYSDAARDKSIHLTDPRAEVEPSMDDNDPFRDVPLPALYSDPGTLNHSNGKNFLHVLDDGPRSSSPWMGADPTGMATRGRLLNRNQNRLSDADMAKYRLLMGSMANAVRRNWTAQGEGPVLIGRRWNLRLCLIVGELRVEKTADSQIKSFAEQFEGNRNDQLFASDDIKMEVRPGCGLGFLDWSTVFELRFRVAADARNGFHQEYGNQKVSAHHPWKGITPFVTSDTSFFNPWKNHFGYPCNMVVLSKDMGAMRGNGGDESGKEVFQLENLSRNSFMRTRGSGKYNSDLAQNGPYGPRTTNMQEGIQESLLDMTWRYVGGKQDTFAEEFRARTGGMMAMSVGRAIYHRPGQWQEEPNFFNPLWTARLAPIQTHWDEQHLRFLIPTYRDANWLFNGLTY</sequence>
<organism evidence="2 3">
    <name type="scientific">Corallococcus interemptor</name>
    <dbReference type="NCBI Taxonomy" id="2316720"/>
    <lineage>
        <taxon>Bacteria</taxon>
        <taxon>Pseudomonadati</taxon>
        <taxon>Myxococcota</taxon>
        <taxon>Myxococcia</taxon>
        <taxon>Myxococcales</taxon>
        <taxon>Cystobacterineae</taxon>
        <taxon>Myxococcaceae</taxon>
        <taxon>Corallococcus</taxon>
    </lineage>
</organism>
<keyword evidence="3" id="KW-1185">Reference proteome</keyword>
<dbReference type="AlphaFoldDB" id="A0A3A8QC77"/>
<proteinExistence type="predicted"/>
<keyword evidence="1" id="KW-1133">Transmembrane helix</keyword>